<comment type="similarity">
    <text evidence="3">Belongs to the FAD-dependent oxidoreductase family.</text>
</comment>
<evidence type="ECO:0000259" key="14">
    <source>
        <dbReference type="Pfam" id="PF07992"/>
    </source>
</evidence>
<dbReference type="GO" id="GO:0046983">
    <property type="term" value="F:protein dimerization activity"/>
    <property type="evidence" value="ECO:0007669"/>
    <property type="project" value="InterPro"/>
</dbReference>
<dbReference type="GO" id="GO:0006915">
    <property type="term" value="P:apoptotic process"/>
    <property type="evidence" value="ECO:0007669"/>
    <property type="project" value="UniProtKB-KW"/>
</dbReference>
<evidence type="ECO:0000256" key="6">
    <source>
        <dbReference type="ARBA" id="ARBA00022827"/>
    </source>
</evidence>
<dbReference type="InterPro" id="IPR029324">
    <property type="entry name" value="AIF_C"/>
</dbReference>
<dbReference type="SUPFAM" id="SSF55424">
    <property type="entry name" value="FAD/NAD-linked reductases, dimerisation (C-terminal) domain"/>
    <property type="match status" value="1"/>
</dbReference>
<comment type="catalytic activity">
    <reaction evidence="11">
        <text>A + NADH + H(+) = AH2 + NAD(+)</text>
        <dbReference type="Rhea" id="RHEA:11356"/>
        <dbReference type="ChEBI" id="CHEBI:13193"/>
        <dbReference type="ChEBI" id="CHEBI:15378"/>
        <dbReference type="ChEBI" id="CHEBI:17499"/>
        <dbReference type="ChEBI" id="CHEBI:57540"/>
        <dbReference type="ChEBI" id="CHEBI:57945"/>
    </reaction>
</comment>
<keyword evidence="10" id="KW-0496">Mitochondrion</keyword>
<dbReference type="PRINTS" id="PR00368">
    <property type="entry name" value="FADPNR"/>
</dbReference>
<comment type="caution">
    <text evidence="17">The sequence shown here is derived from an EMBL/GenBank/DDBJ whole genome shotgun (WGS) entry which is preliminary data.</text>
</comment>
<evidence type="ECO:0000256" key="2">
    <source>
        <dbReference type="ARBA" id="ARBA00004173"/>
    </source>
</evidence>
<dbReference type="Proteomes" id="UP001283361">
    <property type="component" value="Unassembled WGS sequence"/>
</dbReference>
<comment type="cofactor">
    <cofactor evidence="1">
        <name>FAD</name>
        <dbReference type="ChEBI" id="CHEBI:57692"/>
    </cofactor>
</comment>
<evidence type="ECO:0000259" key="16">
    <source>
        <dbReference type="Pfam" id="PF16020"/>
    </source>
</evidence>
<comment type="subcellular location">
    <subcellularLocation>
        <location evidence="2">Mitochondrion</location>
    </subcellularLocation>
</comment>
<feature type="domain" description="Deltamethrin resistance protein prag01" evidence="16">
    <location>
        <begin position="70"/>
        <end position="115"/>
    </location>
</feature>
<evidence type="ECO:0000256" key="1">
    <source>
        <dbReference type="ARBA" id="ARBA00001974"/>
    </source>
</evidence>
<dbReference type="InterPro" id="IPR050446">
    <property type="entry name" value="FAD-oxidoreductase/Apoptosis"/>
</dbReference>
<dbReference type="PANTHER" id="PTHR43557">
    <property type="entry name" value="APOPTOSIS-INDUCING FACTOR 1"/>
    <property type="match status" value="1"/>
</dbReference>
<proteinExistence type="inferred from homology"/>
<evidence type="ECO:0008006" key="19">
    <source>
        <dbReference type="Google" id="ProtNLM"/>
    </source>
</evidence>
<evidence type="ECO:0000313" key="18">
    <source>
        <dbReference type="Proteomes" id="UP001283361"/>
    </source>
</evidence>
<keyword evidence="13" id="KW-0472">Membrane</keyword>
<dbReference type="GO" id="GO:0071949">
    <property type="term" value="F:FAD binding"/>
    <property type="evidence" value="ECO:0007669"/>
    <property type="project" value="TreeGrafter"/>
</dbReference>
<feature type="region of interest" description="Disordered" evidence="12">
    <location>
        <begin position="138"/>
        <end position="171"/>
    </location>
</feature>
<keyword evidence="8" id="KW-0560">Oxidoreductase</keyword>
<protein>
    <recommendedName>
        <fullName evidence="19">Apoptosis-inducing factor 1, mitochondrial</fullName>
    </recommendedName>
</protein>
<reference evidence="17" key="1">
    <citation type="journal article" date="2023" name="G3 (Bethesda)">
        <title>A reference genome for the long-term kleptoplast-retaining sea slug Elysia crispata morphotype clarki.</title>
        <authorList>
            <person name="Eastman K.E."/>
            <person name="Pendleton A.L."/>
            <person name="Shaikh M.A."/>
            <person name="Suttiyut T."/>
            <person name="Ogas R."/>
            <person name="Tomko P."/>
            <person name="Gavelis G."/>
            <person name="Widhalm J.R."/>
            <person name="Wisecaver J.H."/>
        </authorList>
    </citation>
    <scope>NUCLEOTIDE SEQUENCE</scope>
    <source>
        <strain evidence="17">ECLA1</strain>
    </source>
</reference>
<dbReference type="SMART" id="SM01353">
    <property type="entry name" value="AIF_C"/>
    <property type="match status" value="1"/>
</dbReference>
<evidence type="ECO:0000256" key="13">
    <source>
        <dbReference type="SAM" id="Phobius"/>
    </source>
</evidence>
<dbReference type="PRINTS" id="PR00411">
    <property type="entry name" value="PNDRDTASEI"/>
</dbReference>
<keyword evidence="7" id="KW-0809">Transit peptide</keyword>
<keyword evidence="5" id="KW-0053">Apoptosis</keyword>
<dbReference type="Pfam" id="PF16020">
    <property type="entry name" value="Deltameth_res"/>
    <property type="match status" value="1"/>
</dbReference>
<dbReference type="InterPro" id="IPR031973">
    <property type="entry name" value="Deltameth_res_prag01"/>
</dbReference>
<dbReference type="Pfam" id="PF14721">
    <property type="entry name" value="AIF_C"/>
    <property type="match status" value="1"/>
</dbReference>
<evidence type="ECO:0000256" key="3">
    <source>
        <dbReference type="ARBA" id="ARBA00006442"/>
    </source>
</evidence>
<evidence type="ECO:0000259" key="15">
    <source>
        <dbReference type="Pfam" id="PF14721"/>
    </source>
</evidence>
<name>A0AAE1CRY6_9GAST</name>
<dbReference type="GO" id="GO:0005739">
    <property type="term" value="C:mitochondrion"/>
    <property type="evidence" value="ECO:0007669"/>
    <property type="project" value="UniProtKB-SubCell"/>
</dbReference>
<evidence type="ECO:0000256" key="4">
    <source>
        <dbReference type="ARBA" id="ARBA00022630"/>
    </source>
</evidence>
<dbReference type="Gene3D" id="3.30.390.30">
    <property type="match status" value="1"/>
</dbReference>
<feature type="region of interest" description="Disordered" evidence="12">
    <location>
        <begin position="569"/>
        <end position="599"/>
    </location>
</feature>
<dbReference type="InterPro" id="IPR023753">
    <property type="entry name" value="FAD/NAD-binding_dom"/>
</dbReference>
<keyword evidence="9" id="KW-0520">NAD</keyword>
<evidence type="ECO:0000256" key="9">
    <source>
        <dbReference type="ARBA" id="ARBA00023027"/>
    </source>
</evidence>
<keyword evidence="4" id="KW-0285">Flavoprotein</keyword>
<dbReference type="EMBL" id="JAWDGP010006984">
    <property type="protein sequence ID" value="KAK3731898.1"/>
    <property type="molecule type" value="Genomic_DNA"/>
</dbReference>
<evidence type="ECO:0000256" key="11">
    <source>
        <dbReference type="ARBA" id="ARBA00047786"/>
    </source>
</evidence>
<evidence type="ECO:0000256" key="10">
    <source>
        <dbReference type="ARBA" id="ARBA00023128"/>
    </source>
</evidence>
<organism evidence="17 18">
    <name type="scientific">Elysia crispata</name>
    <name type="common">lettuce slug</name>
    <dbReference type="NCBI Taxonomy" id="231223"/>
    <lineage>
        <taxon>Eukaryota</taxon>
        <taxon>Metazoa</taxon>
        <taxon>Spiralia</taxon>
        <taxon>Lophotrochozoa</taxon>
        <taxon>Mollusca</taxon>
        <taxon>Gastropoda</taxon>
        <taxon>Heterobranchia</taxon>
        <taxon>Euthyneura</taxon>
        <taxon>Panpulmonata</taxon>
        <taxon>Sacoglossa</taxon>
        <taxon>Placobranchoidea</taxon>
        <taxon>Plakobranchidae</taxon>
        <taxon>Elysia</taxon>
    </lineage>
</organism>
<evidence type="ECO:0000256" key="5">
    <source>
        <dbReference type="ARBA" id="ARBA00022703"/>
    </source>
</evidence>
<evidence type="ECO:0000313" key="17">
    <source>
        <dbReference type="EMBL" id="KAK3731898.1"/>
    </source>
</evidence>
<keyword evidence="18" id="KW-1185">Reference proteome</keyword>
<dbReference type="InterPro" id="IPR016156">
    <property type="entry name" value="FAD/NAD-linked_Rdtase_dimer_sf"/>
</dbReference>
<dbReference type="SUPFAM" id="SSF51905">
    <property type="entry name" value="FAD/NAD(P)-binding domain"/>
    <property type="match status" value="2"/>
</dbReference>
<dbReference type="PANTHER" id="PTHR43557:SF4">
    <property type="entry name" value="APOPTOSIS-INDUCING FACTOR 1, MITOCHONDRIAL"/>
    <property type="match status" value="1"/>
</dbReference>
<feature type="domain" description="FAD/NAD(P)-binding" evidence="14">
    <location>
        <begin position="183"/>
        <end position="511"/>
    </location>
</feature>
<evidence type="ECO:0000256" key="8">
    <source>
        <dbReference type="ARBA" id="ARBA00023002"/>
    </source>
</evidence>
<dbReference type="Pfam" id="PF07992">
    <property type="entry name" value="Pyr_redox_2"/>
    <property type="match status" value="1"/>
</dbReference>
<keyword evidence="6" id="KW-0274">FAD</keyword>
<feature type="domain" description="Mitochondrial apoptosis-inducing factor C-terminal" evidence="15">
    <location>
        <begin position="515"/>
        <end position="639"/>
    </location>
</feature>
<dbReference type="GO" id="GO:0033108">
    <property type="term" value="P:mitochondrial respiratory chain complex assembly"/>
    <property type="evidence" value="ECO:0007669"/>
    <property type="project" value="TreeGrafter"/>
</dbReference>
<sequence length="673" mass="73662">MDKICVLRKLVPSLRSNSVRVLQTLPRKPLIGLTPQISVHARCMGSHGPPAHWKPMKQICLENKNHMDCMPVPQGSWQESYDKQQRKWNLMLAAGVVAFGITYFILYKTGCIMFFGYDDYKTFKYKVAGAELHAKTVEKDEEGLQQGGSDKSEDPSGGVAEATGEGDKATEAEELPNIPSHAQYLLVGAGTAAFGAYRAIKARDPKAKILIIGEEDAVPYMRPPLSKELWFNENKAEVERLQFRQWNGKKRSVHYEPQEFFADPKTLNTLENGGIALLSGKKVVKLDAGNKAVWLASGEKITYDKCLLAPGGKPRNLPVLATASAEVKERTVLYRTISDFKQLDNLVDKSDSVAIIGGGFLGSELACALGRKAKKSGLKVYQLFPESGNMGKVLPEYLSKWTTRKVENEGVEVLSNHSVNKADFVDGKVVLSTKEGKSVNVDCVVAAVGLEPNVELAKSSNLEIDDSNGGFLVNAELEARRDLWVAGDAACFYDVKLGRRRVEHHDHAVVSGRLAGENMTGAAKPYWHQSMFWSDLGPDVGYEAIGIVDSSLRTVAVFATASEKDTPKAVVEETGEGLRSETEAAASPVAKSQGKPSALDSEDYGKGIVFYLNDKASVVGILLWNTFNKMPIARQVLRDGARNEDLYEVAKLFDIYDSLADAVEDEKEASSSS</sequence>
<keyword evidence="13" id="KW-0812">Transmembrane</keyword>
<keyword evidence="13" id="KW-1133">Transmembrane helix</keyword>
<evidence type="ECO:0000256" key="12">
    <source>
        <dbReference type="SAM" id="MobiDB-lite"/>
    </source>
</evidence>
<dbReference type="AlphaFoldDB" id="A0AAE1CRY6"/>
<feature type="transmembrane region" description="Helical" evidence="13">
    <location>
        <begin position="88"/>
        <end position="107"/>
    </location>
</feature>
<gene>
    <name evidence="17" type="ORF">RRG08_043233</name>
</gene>
<dbReference type="InterPro" id="IPR036188">
    <property type="entry name" value="FAD/NAD-bd_sf"/>
</dbReference>
<evidence type="ECO:0000256" key="7">
    <source>
        <dbReference type="ARBA" id="ARBA00022946"/>
    </source>
</evidence>
<dbReference type="Gene3D" id="3.50.50.60">
    <property type="entry name" value="FAD/NAD(P)-binding domain"/>
    <property type="match status" value="2"/>
</dbReference>
<feature type="compositionally biased region" description="Basic and acidic residues" evidence="12">
    <location>
        <begin position="569"/>
        <end position="582"/>
    </location>
</feature>
<accession>A0AAE1CRY6</accession>
<dbReference type="GO" id="GO:0016174">
    <property type="term" value="F:NAD(P)H oxidase H2O2-forming activity"/>
    <property type="evidence" value="ECO:0007669"/>
    <property type="project" value="TreeGrafter"/>
</dbReference>